<dbReference type="Gene3D" id="3.40.50.10300">
    <property type="entry name" value="CoaB-like"/>
    <property type="match status" value="1"/>
</dbReference>
<dbReference type="GO" id="GO:0071513">
    <property type="term" value="C:phosphopantothenoylcysteine decarboxylase complex"/>
    <property type="evidence" value="ECO:0007669"/>
    <property type="project" value="TreeGrafter"/>
</dbReference>
<comment type="catalytic activity">
    <reaction evidence="3 4">
        <text>N-[(R)-4-phosphopantothenoyl]-L-cysteine + H(+) = (R)-4'-phosphopantetheine + CO2</text>
        <dbReference type="Rhea" id="RHEA:16793"/>
        <dbReference type="ChEBI" id="CHEBI:15378"/>
        <dbReference type="ChEBI" id="CHEBI:16526"/>
        <dbReference type="ChEBI" id="CHEBI:59458"/>
        <dbReference type="ChEBI" id="CHEBI:61723"/>
        <dbReference type="EC" id="4.1.1.36"/>
    </reaction>
</comment>
<feature type="binding site" evidence="3">
    <location>
        <position position="338"/>
    </location>
    <ligand>
        <name>CTP</name>
        <dbReference type="ChEBI" id="CHEBI:37563"/>
    </ligand>
</feature>
<evidence type="ECO:0000259" key="5">
    <source>
        <dbReference type="Pfam" id="PF02441"/>
    </source>
</evidence>
<dbReference type="Proteomes" id="UP000199689">
    <property type="component" value="Unassembled WGS sequence"/>
</dbReference>
<evidence type="ECO:0000259" key="6">
    <source>
        <dbReference type="Pfam" id="PF04127"/>
    </source>
</evidence>
<proteinExistence type="inferred from homology"/>
<dbReference type="EMBL" id="FMXA01000015">
    <property type="protein sequence ID" value="SDA54394.1"/>
    <property type="molecule type" value="Genomic_DNA"/>
</dbReference>
<comment type="cofactor">
    <cofactor evidence="3">
        <name>FMN</name>
        <dbReference type="ChEBI" id="CHEBI:58210"/>
    </cofactor>
    <text evidence="3">Binds 1 FMN per subunit.</text>
</comment>
<evidence type="ECO:0000256" key="2">
    <source>
        <dbReference type="ARBA" id="ARBA00023239"/>
    </source>
</evidence>
<dbReference type="Pfam" id="PF02441">
    <property type="entry name" value="Flavoprotein"/>
    <property type="match status" value="1"/>
</dbReference>
<dbReference type="STRING" id="209880.SAMN02910343_01211"/>
<feature type="region of interest" description="Phosphopantothenate--cysteine ligase" evidence="3">
    <location>
        <begin position="191"/>
        <end position="399"/>
    </location>
</feature>
<feature type="region of interest" description="Phosphopantothenoylcysteine decarboxylase" evidence="3">
    <location>
        <begin position="1"/>
        <end position="190"/>
    </location>
</feature>
<comment type="caution">
    <text evidence="3">Lacks conserved residue(s) required for the propagation of feature annotation.</text>
</comment>
<keyword evidence="8" id="KW-1185">Reference proteome</keyword>
<comment type="function">
    <text evidence="3">Catalyzes two sequential steps in the biosynthesis of coenzyme A. In the first step cysteine is conjugated to 4'-phosphopantothenate to form 4-phosphopantothenoylcysteine. In the second step the latter compound is decarboxylated to form 4'-phosphopantotheine.</text>
</comment>
<keyword evidence="3 4" id="KW-0436">Ligase</keyword>
<dbReference type="GO" id="GO:0015941">
    <property type="term" value="P:pantothenate catabolic process"/>
    <property type="evidence" value="ECO:0007669"/>
    <property type="project" value="InterPro"/>
</dbReference>
<dbReference type="GeneID" id="87756224"/>
<dbReference type="AlphaFoldDB" id="A0A1G5W8Y3"/>
<dbReference type="Pfam" id="PF04127">
    <property type="entry name" value="DFP"/>
    <property type="match status" value="1"/>
</dbReference>
<gene>
    <name evidence="3" type="primary">coaBC</name>
    <name evidence="7" type="ORF">SAMN02910343_01211</name>
</gene>
<comment type="function">
    <text evidence="4">Catalyzes two steps in the biosynthesis of coenzyme A. In the first step cysteine is conjugated to 4'-phosphopantothenate to form 4-phosphopantothenoylcysteine, in the latter compound is decarboxylated to form 4'-phosphopantotheine.</text>
</comment>
<feature type="binding site" evidence="3">
    <location>
        <position position="279"/>
    </location>
    <ligand>
        <name>CTP</name>
        <dbReference type="ChEBI" id="CHEBI:37563"/>
    </ligand>
</feature>
<dbReference type="Gene3D" id="3.40.50.1950">
    <property type="entry name" value="Flavin prenyltransferase-like"/>
    <property type="match status" value="1"/>
</dbReference>
<comment type="catalytic activity">
    <reaction evidence="3 4">
        <text>(R)-4'-phosphopantothenate + L-cysteine + CTP = N-[(R)-4-phosphopantothenoyl]-L-cysteine + CMP + diphosphate + H(+)</text>
        <dbReference type="Rhea" id="RHEA:19397"/>
        <dbReference type="ChEBI" id="CHEBI:10986"/>
        <dbReference type="ChEBI" id="CHEBI:15378"/>
        <dbReference type="ChEBI" id="CHEBI:33019"/>
        <dbReference type="ChEBI" id="CHEBI:35235"/>
        <dbReference type="ChEBI" id="CHEBI:37563"/>
        <dbReference type="ChEBI" id="CHEBI:59458"/>
        <dbReference type="ChEBI" id="CHEBI:60377"/>
        <dbReference type="EC" id="6.3.2.5"/>
    </reaction>
</comment>
<feature type="domain" description="DNA/pantothenate metabolism flavoprotein C-terminal" evidence="6">
    <location>
        <begin position="186"/>
        <end position="396"/>
    </location>
</feature>
<dbReference type="InterPro" id="IPR005252">
    <property type="entry name" value="CoaBC"/>
</dbReference>
<protein>
    <recommendedName>
        <fullName evidence="3">Coenzyme A biosynthesis bifunctional protein CoaBC</fullName>
    </recommendedName>
    <alternativeName>
        <fullName evidence="3">DNA/pantothenate metabolism flavoprotein</fullName>
    </alternativeName>
    <alternativeName>
        <fullName evidence="3">Phosphopantothenoylcysteine synthetase/decarboxylase</fullName>
        <shortName evidence="3">PPCS-PPCDC</shortName>
    </alternativeName>
    <domain>
        <recommendedName>
            <fullName evidence="3">Phosphopantothenoylcysteine decarboxylase</fullName>
            <shortName evidence="3">PPC decarboxylase</shortName>
            <shortName evidence="3">PPC-DC</shortName>
            <ecNumber evidence="3">4.1.1.36</ecNumber>
        </recommendedName>
        <alternativeName>
            <fullName evidence="3">CoaC</fullName>
        </alternativeName>
    </domain>
    <domain>
        <recommendedName>
            <fullName evidence="3">Phosphopantothenate--cysteine ligase</fullName>
            <ecNumber evidence="3">6.3.2.5</ecNumber>
        </recommendedName>
        <alternativeName>
            <fullName evidence="3">CoaB</fullName>
        </alternativeName>
        <alternativeName>
            <fullName evidence="3">Phosphopantothenoylcysteine synthetase</fullName>
            <shortName evidence="3">PPC synthetase</shortName>
            <shortName evidence="3">PPC-S</shortName>
        </alternativeName>
    </domain>
</protein>
<sequence length="399" mass="43056">MNFKGKHIVLGVTGSIAAYKACGLVSHLRQMGAEIRVIMTEHATELVASRLFAELSGNPVAVNMFGKVTNFDVRHIALAAWADIFVVAPATANIIGKVASGIGDDMLSTSLISAHSPILFVPAMNTHMFDNPIVQDNMRKLHNFGYHFVDPDSGHLACNASGKGRFPEESKIFSAMDQILNGRGLLKGKKVLITAGGTREAIDPVRYIGNYSSGKMGYAIARAALREGAMVHLISTNPPLPHPEGADMEYVSSAVEMKQAVDRQYDTSDVVVMAAAVADYRPAAVADQKIKKETMTSPDLKLTLNPDILLGLGERKQNQVLVGFAAETNDVIAHGREKLVRKNLDLLVANDVSSPESGFHVDENQVSLLTPDGHVSSYPRMAKEDIGTLIIEKIASIMK</sequence>
<dbReference type="HAMAP" id="MF_02225">
    <property type="entry name" value="CoaBC"/>
    <property type="match status" value="1"/>
</dbReference>
<reference evidence="7 8" key="1">
    <citation type="submission" date="2016-10" db="EMBL/GenBank/DDBJ databases">
        <authorList>
            <person name="de Groot N.N."/>
        </authorList>
    </citation>
    <scope>NUCLEOTIDE SEQUENCE [LARGE SCALE GENOMIC DNA]</scope>
    <source>
        <strain evidence="7 8">DSM 15230</strain>
    </source>
</reference>
<dbReference type="GO" id="GO:0010181">
    <property type="term" value="F:FMN binding"/>
    <property type="evidence" value="ECO:0007669"/>
    <property type="project" value="UniProtKB-UniRule"/>
</dbReference>
<dbReference type="RefSeq" id="WP_091364848.1">
    <property type="nucleotide sequence ID" value="NZ_FMXA01000015.1"/>
</dbReference>
<feature type="binding site" evidence="3">
    <location>
        <position position="289"/>
    </location>
    <ligand>
        <name>CTP</name>
        <dbReference type="ChEBI" id="CHEBI:37563"/>
    </ligand>
</feature>
<dbReference type="SUPFAM" id="SSF52507">
    <property type="entry name" value="Homo-oligomeric flavin-containing Cys decarboxylases, HFCD"/>
    <property type="match status" value="1"/>
</dbReference>
<dbReference type="PANTHER" id="PTHR14359">
    <property type="entry name" value="HOMO-OLIGOMERIC FLAVIN CONTAINING CYS DECARBOXYLASE FAMILY"/>
    <property type="match status" value="1"/>
</dbReference>
<feature type="binding site" evidence="3">
    <location>
        <begin position="306"/>
        <end position="309"/>
    </location>
    <ligand>
        <name>CTP</name>
        <dbReference type="ChEBI" id="CHEBI:37563"/>
    </ligand>
</feature>
<keyword evidence="1 3" id="KW-0210">Decarboxylase</keyword>
<name>A0A1G5W8Y3_9FIRM</name>
<feature type="binding site" evidence="3">
    <location>
        <position position="324"/>
    </location>
    <ligand>
        <name>CTP</name>
        <dbReference type="ChEBI" id="CHEBI:37563"/>
    </ligand>
</feature>
<dbReference type="UniPathway" id="UPA00241">
    <property type="reaction ID" value="UER00353"/>
</dbReference>
<evidence type="ECO:0000256" key="1">
    <source>
        <dbReference type="ARBA" id="ARBA00022793"/>
    </source>
</evidence>
<dbReference type="InterPro" id="IPR007085">
    <property type="entry name" value="DNA/pantothenate-metab_flavo_C"/>
</dbReference>
<dbReference type="InterPro" id="IPR036551">
    <property type="entry name" value="Flavin_trans-like"/>
</dbReference>
<dbReference type="SUPFAM" id="SSF102645">
    <property type="entry name" value="CoaB-like"/>
    <property type="match status" value="1"/>
</dbReference>
<comment type="pathway">
    <text evidence="3 4">Cofactor biosynthesis; coenzyme A biosynthesis; CoA from (R)-pantothenate: step 2/5.</text>
</comment>
<dbReference type="InterPro" id="IPR035929">
    <property type="entry name" value="CoaB-like_sf"/>
</dbReference>
<comment type="pathway">
    <text evidence="3 4">Cofactor biosynthesis; coenzyme A biosynthesis; CoA from (R)-pantothenate: step 3/5.</text>
</comment>
<keyword evidence="3" id="KW-0511">Multifunctional enzyme</keyword>
<keyword evidence="3 4" id="KW-0285">Flavoprotein</keyword>
<keyword evidence="3 4" id="KW-0288">FMN</keyword>
<comment type="similarity">
    <text evidence="3 4">In the N-terminal section; belongs to the HFCD (homo-oligomeric flavin containing Cys decarboxylase) superfamily.</text>
</comment>
<feature type="domain" description="Flavoprotein" evidence="5">
    <location>
        <begin position="6"/>
        <end position="177"/>
    </location>
</feature>
<feature type="binding site" evidence="3">
    <location>
        <position position="342"/>
    </location>
    <ligand>
        <name>CTP</name>
        <dbReference type="ChEBI" id="CHEBI:37563"/>
    </ligand>
</feature>
<evidence type="ECO:0000313" key="8">
    <source>
        <dbReference type="Proteomes" id="UP000199689"/>
    </source>
</evidence>
<feature type="active site" description="Proton donor" evidence="3">
    <location>
        <position position="158"/>
    </location>
</feature>
<evidence type="ECO:0000256" key="4">
    <source>
        <dbReference type="RuleBase" id="RU364078"/>
    </source>
</evidence>
<dbReference type="GO" id="GO:0015937">
    <property type="term" value="P:coenzyme A biosynthetic process"/>
    <property type="evidence" value="ECO:0007669"/>
    <property type="project" value="UniProtKB-UniRule"/>
</dbReference>
<dbReference type="PANTHER" id="PTHR14359:SF6">
    <property type="entry name" value="PHOSPHOPANTOTHENOYLCYSTEINE DECARBOXYLASE"/>
    <property type="match status" value="1"/>
</dbReference>
<dbReference type="GO" id="GO:0004632">
    <property type="term" value="F:phosphopantothenate--cysteine ligase activity"/>
    <property type="evidence" value="ECO:0007669"/>
    <property type="project" value="UniProtKB-UniRule"/>
</dbReference>
<dbReference type="EC" id="4.1.1.36" evidence="3"/>
<evidence type="ECO:0000256" key="3">
    <source>
        <dbReference type="HAMAP-Rule" id="MF_02225"/>
    </source>
</evidence>
<dbReference type="GO" id="GO:0046872">
    <property type="term" value="F:metal ion binding"/>
    <property type="evidence" value="ECO:0007669"/>
    <property type="project" value="UniProtKB-KW"/>
</dbReference>
<evidence type="ECO:0000313" key="7">
    <source>
        <dbReference type="EMBL" id="SDA54394.1"/>
    </source>
</evidence>
<organism evidence="7 8">
    <name type="scientific">Allisonella histaminiformans</name>
    <dbReference type="NCBI Taxonomy" id="209880"/>
    <lineage>
        <taxon>Bacteria</taxon>
        <taxon>Bacillati</taxon>
        <taxon>Bacillota</taxon>
        <taxon>Negativicutes</taxon>
        <taxon>Veillonellales</taxon>
        <taxon>Veillonellaceae</taxon>
        <taxon>Allisonella</taxon>
    </lineage>
</organism>
<comment type="cofactor">
    <cofactor evidence="3">
        <name>Mg(2+)</name>
        <dbReference type="ChEBI" id="CHEBI:18420"/>
    </cofactor>
</comment>
<comment type="similarity">
    <text evidence="3 4">In the C-terminal section; belongs to the PPC synthetase family.</text>
</comment>
<dbReference type="GO" id="GO:0004633">
    <property type="term" value="F:phosphopantothenoylcysteine decarboxylase activity"/>
    <property type="evidence" value="ECO:0007669"/>
    <property type="project" value="UniProtKB-UniRule"/>
</dbReference>
<keyword evidence="3" id="KW-0460">Magnesium</keyword>
<keyword evidence="3" id="KW-0479">Metal-binding</keyword>
<dbReference type="EC" id="6.3.2.5" evidence="3"/>
<dbReference type="OrthoDB" id="9802554at2"/>
<dbReference type="InterPro" id="IPR003382">
    <property type="entry name" value="Flavoprotein"/>
</dbReference>
<accession>A0A1G5W8Y3</accession>
<dbReference type="NCBIfam" id="TIGR00521">
    <property type="entry name" value="coaBC_dfp"/>
    <property type="match status" value="1"/>
</dbReference>
<keyword evidence="2 3" id="KW-0456">Lyase</keyword>